<dbReference type="Proteomes" id="UP000005387">
    <property type="component" value="Unassembled WGS sequence"/>
</dbReference>
<sequence length="366" mass="41358">MFTNSYRIGLKFFIVVMLLVGVSQIQGSMKSAAAAARKDNHVKGIYISGWVAGSPARMDRLIGLLRRTELNAVVIDVKDDFGRLTYRSRVPAIQQIGADKRPAITNIKRLINRLHREGIYTIGRVVVFKDPYLAQKRTSLAIHNKNGSVWKDGHGRPWVDPYRTEVWNYNINVAKEAAALGFDEIQFDYVRFPEGIRTKPVKFANKEGWNRSKAIHQFLHEAKQPLHRLGVKVSADVFGLVTSTSDDMGIGQSWRAVSTEVDAISPMVYPSHYSDGMYGIAHPDMAPYAVVSHAMTDAKRRNGYLAQSGLKPAAIRPWLQCFTATWVHPHLKYGDREIKQQIKALHDQGLEDYLLWNASCKYDFNS</sequence>
<evidence type="ECO:0000259" key="1">
    <source>
        <dbReference type="Pfam" id="PF13200"/>
    </source>
</evidence>
<reference evidence="2 3" key="1">
    <citation type="submission" date="2010-07" db="EMBL/GenBank/DDBJ databases">
        <title>The draft genome of Paenibacillus curdlanolyticus YK9.</title>
        <authorList>
            <consortium name="US DOE Joint Genome Institute (JGI-PGF)"/>
            <person name="Lucas S."/>
            <person name="Copeland A."/>
            <person name="Lapidus A."/>
            <person name="Cheng J.-F."/>
            <person name="Bruce D."/>
            <person name="Goodwin L."/>
            <person name="Pitluck S."/>
            <person name="Land M.L."/>
            <person name="Hauser L."/>
            <person name="Chang Y.-J."/>
            <person name="Jeffries C."/>
            <person name="Anderson I.J."/>
            <person name="Johnson E."/>
            <person name="Loganathan U."/>
            <person name="Mulhopadhyay B."/>
            <person name="Kyrpides N."/>
            <person name="Woyke T.J."/>
        </authorList>
    </citation>
    <scope>NUCLEOTIDE SEQUENCE [LARGE SCALE GENOMIC DNA]</scope>
    <source>
        <strain evidence="2 3">YK9</strain>
    </source>
</reference>
<feature type="domain" description="DUF4015" evidence="1">
    <location>
        <begin position="44"/>
        <end position="362"/>
    </location>
</feature>
<dbReference type="EMBL" id="AEDD01000005">
    <property type="protein sequence ID" value="EFM10852.1"/>
    <property type="molecule type" value="Genomic_DNA"/>
</dbReference>
<dbReference type="InterPro" id="IPR017853">
    <property type="entry name" value="GH"/>
</dbReference>
<protein>
    <submittedName>
        <fullName evidence="2">GTP-binding protein</fullName>
    </submittedName>
</protein>
<dbReference type="SUPFAM" id="SSF51445">
    <property type="entry name" value="(Trans)glycosidases"/>
    <property type="match status" value="1"/>
</dbReference>
<dbReference type="Gene3D" id="3.20.20.80">
    <property type="entry name" value="Glycosidases"/>
    <property type="match status" value="1"/>
</dbReference>
<dbReference type="eggNOG" id="COG1306">
    <property type="taxonomic scope" value="Bacteria"/>
</dbReference>
<dbReference type="Pfam" id="PF13200">
    <property type="entry name" value="DUF4015"/>
    <property type="match status" value="1"/>
</dbReference>
<accession>E0I8W8</accession>
<dbReference type="InterPro" id="IPR025275">
    <property type="entry name" value="DUF4015"/>
</dbReference>
<gene>
    <name evidence="2" type="ORF">PaecuDRAFT_2099</name>
</gene>
<proteinExistence type="predicted"/>
<evidence type="ECO:0000313" key="2">
    <source>
        <dbReference type="EMBL" id="EFM10852.1"/>
    </source>
</evidence>
<dbReference type="RefSeq" id="WP_006038102.1">
    <property type="nucleotide sequence ID" value="NZ_AEDD01000005.1"/>
</dbReference>
<name>E0I8W8_9BACL</name>
<organism evidence="2 3">
    <name type="scientific">Paenibacillus curdlanolyticus YK9</name>
    <dbReference type="NCBI Taxonomy" id="717606"/>
    <lineage>
        <taxon>Bacteria</taxon>
        <taxon>Bacillati</taxon>
        <taxon>Bacillota</taxon>
        <taxon>Bacilli</taxon>
        <taxon>Bacillales</taxon>
        <taxon>Paenibacillaceae</taxon>
        <taxon>Paenibacillus</taxon>
    </lineage>
</organism>
<keyword evidence="3" id="KW-1185">Reference proteome</keyword>
<evidence type="ECO:0000313" key="3">
    <source>
        <dbReference type="Proteomes" id="UP000005387"/>
    </source>
</evidence>
<dbReference type="AlphaFoldDB" id="E0I8W8"/>